<dbReference type="PANTHER" id="PTHR30466:SF11">
    <property type="entry name" value="FLAVIN-DEPENDENT MONOOXYGENASE, REDUCTASE SUBUNIT HSAB"/>
    <property type="match status" value="1"/>
</dbReference>
<evidence type="ECO:0000256" key="1">
    <source>
        <dbReference type="ARBA" id="ARBA00008898"/>
    </source>
</evidence>
<dbReference type="InterPro" id="IPR012349">
    <property type="entry name" value="Split_barrel_FMN-bd"/>
</dbReference>
<name>A0ABX8FR25_9ACTN</name>
<evidence type="ECO:0000313" key="4">
    <source>
        <dbReference type="EMBL" id="QWB23477.1"/>
    </source>
</evidence>
<gene>
    <name evidence="4" type="ORF">KJK29_13155</name>
</gene>
<organism evidence="4 5">
    <name type="scientific">Streptomyces koelreuteriae</name>
    <dbReference type="NCBI Taxonomy" id="2838015"/>
    <lineage>
        <taxon>Bacteria</taxon>
        <taxon>Bacillati</taxon>
        <taxon>Actinomycetota</taxon>
        <taxon>Actinomycetes</taxon>
        <taxon>Kitasatosporales</taxon>
        <taxon>Streptomycetaceae</taxon>
        <taxon>Streptomyces</taxon>
    </lineage>
</organism>
<dbReference type="RefSeq" id="WP_215119159.1">
    <property type="nucleotide sequence ID" value="NZ_CBDRKV010000005.1"/>
</dbReference>
<accession>A0ABX8FR25</accession>
<dbReference type="InterPro" id="IPR002563">
    <property type="entry name" value="Flavin_Rdtase-like_dom"/>
</dbReference>
<reference evidence="5" key="1">
    <citation type="submission" date="2021-05" db="EMBL/GenBank/DDBJ databases">
        <title>Direct Submission.</title>
        <authorList>
            <person name="Li K."/>
            <person name="Gao J."/>
        </authorList>
    </citation>
    <scope>NUCLEOTIDE SEQUENCE [LARGE SCALE GENOMIC DNA]</scope>
    <source>
        <strain evidence="5">MG62</strain>
    </source>
</reference>
<dbReference type="Proteomes" id="UP000679629">
    <property type="component" value="Chromosome"/>
</dbReference>
<dbReference type="SMART" id="SM00903">
    <property type="entry name" value="Flavin_Reduct"/>
    <property type="match status" value="1"/>
</dbReference>
<sequence>MLEQRSFRDILGRFTTGVVLVTADTAEGPKGMAVNSFTSVSLTPPLVALCAADTSSTWPAIREAGSFAVTILGDRHAELCRLFSTKGADRFAAGAWSTTRAGHPIPADGLGWLDCRITTVHPAGDHELVIAEALEGALTAQEGPLVFHAGRFTALAAA</sequence>
<comment type="similarity">
    <text evidence="1">Belongs to the non-flavoprotein flavin reductase family.</text>
</comment>
<keyword evidence="5" id="KW-1185">Reference proteome</keyword>
<feature type="domain" description="Flavin reductase like" evidence="3">
    <location>
        <begin position="11"/>
        <end position="154"/>
    </location>
</feature>
<evidence type="ECO:0000256" key="2">
    <source>
        <dbReference type="ARBA" id="ARBA00023002"/>
    </source>
</evidence>
<evidence type="ECO:0000259" key="3">
    <source>
        <dbReference type="SMART" id="SM00903"/>
    </source>
</evidence>
<evidence type="ECO:0000313" key="5">
    <source>
        <dbReference type="Proteomes" id="UP000679629"/>
    </source>
</evidence>
<dbReference type="SUPFAM" id="SSF50475">
    <property type="entry name" value="FMN-binding split barrel"/>
    <property type="match status" value="1"/>
</dbReference>
<dbReference type="InterPro" id="IPR050268">
    <property type="entry name" value="NADH-dep_flavin_reductase"/>
</dbReference>
<keyword evidence="2" id="KW-0560">Oxidoreductase</keyword>
<dbReference type="Gene3D" id="2.30.110.10">
    <property type="entry name" value="Electron Transport, Fmn-binding Protein, Chain A"/>
    <property type="match status" value="1"/>
</dbReference>
<dbReference type="Pfam" id="PF01613">
    <property type="entry name" value="Flavin_Reduct"/>
    <property type="match status" value="1"/>
</dbReference>
<protein>
    <submittedName>
        <fullName evidence="4">Flavin reductase family protein</fullName>
    </submittedName>
</protein>
<dbReference type="EMBL" id="CP075896">
    <property type="protein sequence ID" value="QWB23477.1"/>
    <property type="molecule type" value="Genomic_DNA"/>
</dbReference>
<proteinExistence type="inferred from homology"/>
<dbReference type="PANTHER" id="PTHR30466">
    <property type="entry name" value="FLAVIN REDUCTASE"/>
    <property type="match status" value="1"/>
</dbReference>